<dbReference type="InterPro" id="IPR051455">
    <property type="entry name" value="Bact_solute-bind_prot3"/>
</dbReference>
<feature type="compositionally biased region" description="Basic residues" evidence="5">
    <location>
        <begin position="1"/>
        <end position="11"/>
    </location>
</feature>
<dbReference type="SUPFAM" id="SSF53850">
    <property type="entry name" value="Periplasmic binding protein-like II"/>
    <property type="match status" value="1"/>
</dbReference>
<feature type="region of interest" description="Disordered" evidence="5">
    <location>
        <begin position="1"/>
        <end position="23"/>
    </location>
</feature>
<dbReference type="InterPro" id="IPR018313">
    <property type="entry name" value="SBP_3_CS"/>
</dbReference>
<evidence type="ECO:0000256" key="5">
    <source>
        <dbReference type="SAM" id="MobiDB-lite"/>
    </source>
</evidence>
<dbReference type="Gene3D" id="3.40.190.10">
    <property type="entry name" value="Periplasmic binding protein-like II"/>
    <property type="match status" value="2"/>
</dbReference>
<keyword evidence="8" id="KW-1185">Reference proteome</keyword>
<evidence type="ECO:0000259" key="6">
    <source>
        <dbReference type="SMART" id="SM00062"/>
    </source>
</evidence>
<gene>
    <name evidence="7" type="primary">yhdW_5</name>
    <name evidence="7" type="ORF">LMG3441_05359</name>
</gene>
<evidence type="ECO:0000256" key="2">
    <source>
        <dbReference type="ARBA" id="ARBA00022448"/>
    </source>
</evidence>
<dbReference type="PROSITE" id="PS01039">
    <property type="entry name" value="SBP_BACTERIAL_3"/>
    <property type="match status" value="1"/>
</dbReference>
<dbReference type="AlphaFoldDB" id="A0A6S7AMA2"/>
<feature type="domain" description="Solute-binding protein family 3/N-terminal" evidence="6">
    <location>
        <begin position="65"/>
        <end position="294"/>
    </location>
</feature>
<comment type="similarity">
    <text evidence="1 4">Belongs to the bacterial solute-binding protein 3 family.</text>
</comment>
<dbReference type="Proteomes" id="UP000494269">
    <property type="component" value="Unassembled WGS sequence"/>
</dbReference>
<evidence type="ECO:0000256" key="4">
    <source>
        <dbReference type="RuleBase" id="RU003744"/>
    </source>
</evidence>
<accession>A0A6S7AMA2</accession>
<dbReference type="Pfam" id="PF00497">
    <property type="entry name" value="SBP_bac_3"/>
    <property type="match status" value="1"/>
</dbReference>
<sequence>MRRVLRGRYHPPHASAQPGSRKARFIPHGDHDEVLKLAAIGAALFAVSAAANAGATFDNVKKKGFVQCGVSTGIPGFSIADSKGEYKGIDVDMCRAIASTMFGDASKVKFTPLNTQQRFTALQSGEVDVLTRNTTVTLTRDTTLGLIGVGVNYYDSQGVMVSKDLNVKSAKELNGATICVQPGTTTELNLADWFRGQKIEFKPVVIDKYDEIIRAFSAGRCDAFTTDKSQLASTRTTLENPDKFVILPEDFSKEPLGPMVRQGDEQWFNIVRWSLNAMLEAEEYGITKANVDEMLKSPNPNIQRILGVTPGMGKNLGVDDKWAYNIIKNVGNYGESFENTLGKNSAMKLERGLNASYKQGGLMYGWPVR</sequence>
<keyword evidence="3" id="KW-0732">Signal</keyword>
<dbReference type="InterPro" id="IPR001638">
    <property type="entry name" value="Solute-binding_3/MltF_N"/>
</dbReference>
<dbReference type="PANTHER" id="PTHR30085">
    <property type="entry name" value="AMINO ACID ABC TRANSPORTER PERMEASE"/>
    <property type="match status" value="1"/>
</dbReference>
<protein>
    <submittedName>
        <fullName evidence="7">Amino-acid ABC transporter-binding protein YhdW</fullName>
    </submittedName>
</protein>
<keyword evidence="2" id="KW-0813">Transport</keyword>
<dbReference type="SMART" id="SM00062">
    <property type="entry name" value="PBPb"/>
    <property type="match status" value="1"/>
</dbReference>
<dbReference type="EMBL" id="CADIJQ010000012">
    <property type="protein sequence ID" value="CAB3738414.1"/>
    <property type="molecule type" value="Genomic_DNA"/>
</dbReference>
<evidence type="ECO:0000313" key="8">
    <source>
        <dbReference type="Proteomes" id="UP000494269"/>
    </source>
</evidence>
<organism evidence="7 8">
    <name type="scientific">Achromobacter kerstersii</name>
    <dbReference type="NCBI Taxonomy" id="1353890"/>
    <lineage>
        <taxon>Bacteria</taxon>
        <taxon>Pseudomonadati</taxon>
        <taxon>Pseudomonadota</taxon>
        <taxon>Betaproteobacteria</taxon>
        <taxon>Burkholderiales</taxon>
        <taxon>Alcaligenaceae</taxon>
        <taxon>Achromobacter</taxon>
    </lineage>
</organism>
<dbReference type="CDD" id="cd13692">
    <property type="entry name" value="PBP2_BztA"/>
    <property type="match status" value="1"/>
</dbReference>
<dbReference type="GO" id="GO:0006865">
    <property type="term" value="P:amino acid transport"/>
    <property type="evidence" value="ECO:0007669"/>
    <property type="project" value="TreeGrafter"/>
</dbReference>
<evidence type="ECO:0000313" key="7">
    <source>
        <dbReference type="EMBL" id="CAB3738414.1"/>
    </source>
</evidence>
<proteinExistence type="inferred from homology"/>
<name>A0A6S7AMA2_9BURK</name>
<evidence type="ECO:0000256" key="3">
    <source>
        <dbReference type="ARBA" id="ARBA00022729"/>
    </source>
</evidence>
<evidence type="ECO:0000256" key="1">
    <source>
        <dbReference type="ARBA" id="ARBA00010333"/>
    </source>
</evidence>
<reference evidence="7 8" key="1">
    <citation type="submission" date="2020-04" db="EMBL/GenBank/DDBJ databases">
        <authorList>
            <person name="De Canck E."/>
        </authorList>
    </citation>
    <scope>NUCLEOTIDE SEQUENCE [LARGE SCALE GENOMIC DNA]</scope>
    <source>
        <strain evidence="7 8">LMG 3441</strain>
    </source>
</reference>
<dbReference type="PANTHER" id="PTHR30085:SF7">
    <property type="entry name" value="AMINO-ACID ABC TRANSPORTER-BINDING PROTEIN YHDW-RELATED"/>
    <property type="match status" value="1"/>
</dbReference>